<dbReference type="SUPFAM" id="SSF110849">
    <property type="entry name" value="ParB/Sulfiredoxin"/>
    <property type="match status" value="1"/>
</dbReference>
<dbReference type="PANTHER" id="PTHR33375:SF1">
    <property type="entry name" value="CHROMOSOME-PARTITIONING PROTEIN PARB-RELATED"/>
    <property type="match status" value="1"/>
</dbReference>
<name>A0AAJ2ESB9_9HYPH</name>
<dbReference type="InterPro" id="IPR036086">
    <property type="entry name" value="ParB/Sulfiredoxin_sf"/>
</dbReference>
<protein>
    <submittedName>
        <fullName evidence="2">ParB family chromosome partitioning protein</fullName>
    </submittedName>
</protein>
<proteinExistence type="predicted"/>
<dbReference type="GO" id="GO:0005694">
    <property type="term" value="C:chromosome"/>
    <property type="evidence" value="ECO:0007669"/>
    <property type="project" value="TreeGrafter"/>
</dbReference>
<dbReference type="PANTHER" id="PTHR33375">
    <property type="entry name" value="CHROMOSOME-PARTITIONING PROTEIN PARB-RELATED"/>
    <property type="match status" value="1"/>
</dbReference>
<evidence type="ECO:0000313" key="2">
    <source>
        <dbReference type="EMBL" id="MDR6102759.1"/>
    </source>
</evidence>
<dbReference type="Proteomes" id="UP001255601">
    <property type="component" value="Unassembled WGS sequence"/>
</dbReference>
<dbReference type="InterPro" id="IPR050336">
    <property type="entry name" value="Chromosome_partition/occlusion"/>
</dbReference>
<dbReference type="GO" id="GO:0007059">
    <property type="term" value="P:chromosome segregation"/>
    <property type="evidence" value="ECO:0007669"/>
    <property type="project" value="TreeGrafter"/>
</dbReference>
<reference evidence="2" key="1">
    <citation type="submission" date="2023-08" db="EMBL/GenBank/DDBJ databases">
        <title>Functional and genomic diversity of the sorghum phyllosphere microbiome.</title>
        <authorList>
            <person name="Shade A."/>
        </authorList>
    </citation>
    <scope>NUCLEOTIDE SEQUENCE</scope>
    <source>
        <strain evidence="2">SORGH_AS_0974</strain>
    </source>
</reference>
<dbReference type="SMART" id="SM00470">
    <property type="entry name" value="ParB"/>
    <property type="match status" value="1"/>
</dbReference>
<dbReference type="InterPro" id="IPR003115">
    <property type="entry name" value="ParB_N"/>
</dbReference>
<feature type="domain" description="ParB-like N-terminal" evidence="1">
    <location>
        <begin position="5"/>
        <end position="98"/>
    </location>
</feature>
<organism evidence="2 3">
    <name type="scientific">Agrobacterium larrymoorei</name>
    <dbReference type="NCBI Taxonomy" id="160699"/>
    <lineage>
        <taxon>Bacteria</taxon>
        <taxon>Pseudomonadati</taxon>
        <taxon>Pseudomonadota</taxon>
        <taxon>Alphaproteobacteria</taxon>
        <taxon>Hyphomicrobiales</taxon>
        <taxon>Rhizobiaceae</taxon>
        <taxon>Rhizobium/Agrobacterium group</taxon>
        <taxon>Agrobacterium</taxon>
    </lineage>
</organism>
<evidence type="ECO:0000259" key="1">
    <source>
        <dbReference type="SMART" id="SM00470"/>
    </source>
</evidence>
<dbReference type="Gene3D" id="3.90.1530.30">
    <property type="match status" value="1"/>
</dbReference>
<gene>
    <name evidence="2" type="ORF">QE369_002956</name>
</gene>
<accession>A0AAJ2ESB9</accession>
<comment type="caution">
    <text evidence="2">The sequence shown here is derived from an EMBL/GenBank/DDBJ whole genome shotgun (WGS) entry which is preliminary data.</text>
</comment>
<dbReference type="RefSeq" id="WP_309771345.1">
    <property type="nucleotide sequence ID" value="NZ_JAVIZC010000003.1"/>
</dbReference>
<dbReference type="EMBL" id="JAVIZC010000003">
    <property type="protein sequence ID" value="MDR6102759.1"/>
    <property type="molecule type" value="Genomic_DNA"/>
</dbReference>
<dbReference type="AlphaFoldDB" id="A0AAJ2ESB9"/>
<dbReference type="CDD" id="cd16409">
    <property type="entry name" value="ParB_N_like"/>
    <property type="match status" value="1"/>
</dbReference>
<dbReference type="Pfam" id="PF02195">
    <property type="entry name" value="ParB_N"/>
    <property type="match status" value="1"/>
</dbReference>
<sequence>MATFKTIALTSIFVGDRARPVDEDHALAIAASMAERGLINPITVRSTPNAKKGETPYTLVAGGHRLRAAELNQWGEIDAIVVSADAVEAQLIELSENIFRNELSKLDRPLFVMKFREIIEEKHGKITRGGDQRAKGNDYPLQLPPGKELSRLVQERLGFGEETYKLVTRIGQNLHPELRAMLRGTEAENDQSQLLKLAKLPKDEQVKIAAALREEPDLKKVLALTKPASPIVLPVATPQSVILARLLSAWDEASEDTRSEFLRITGLSGETDPLMAEIQGEAA</sequence>
<evidence type="ECO:0000313" key="3">
    <source>
        <dbReference type="Proteomes" id="UP001255601"/>
    </source>
</evidence>